<dbReference type="InterPro" id="IPR044202">
    <property type="entry name" value="LETM1/MDM38-like"/>
</dbReference>
<dbReference type="GO" id="GO:0005743">
    <property type="term" value="C:mitochondrial inner membrane"/>
    <property type="evidence" value="ECO:0007669"/>
    <property type="project" value="InterPro"/>
</dbReference>
<keyword evidence="3" id="KW-1185">Reference proteome</keyword>
<reference evidence="2 3" key="2">
    <citation type="submission" date="2020-07" db="EMBL/GenBank/DDBJ databases">
        <title>Genome assembly of wild tea tree DASZ reveals pedigree and selection history of tea varieties.</title>
        <authorList>
            <person name="Zhang W."/>
        </authorList>
    </citation>
    <scope>NUCLEOTIDE SEQUENCE [LARGE SCALE GENOMIC DNA]</scope>
    <source>
        <strain evidence="3">cv. G240</strain>
        <tissue evidence="2">Leaf</tissue>
    </source>
</reference>
<proteinExistence type="predicted"/>
<feature type="compositionally biased region" description="Polar residues" evidence="1">
    <location>
        <begin position="629"/>
        <end position="661"/>
    </location>
</feature>
<dbReference type="EMBL" id="JACBKZ010000003">
    <property type="protein sequence ID" value="KAF5954074.1"/>
    <property type="molecule type" value="Genomic_DNA"/>
</dbReference>
<dbReference type="PANTHER" id="PTHR14009:SF9">
    <property type="entry name" value="LETM1-LIKE PROTEIN"/>
    <property type="match status" value="1"/>
</dbReference>
<dbReference type="Proteomes" id="UP000593564">
    <property type="component" value="Unassembled WGS sequence"/>
</dbReference>
<organism evidence="2 3">
    <name type="scientific">Camellia sinensis</name>
    <name type="common">Tea plant</name>
    <name type="synonym">Thea sinensis</name>
    <dbReference type="NCBI Taxonomy" id="4442"/>
    <lineage>
        <taxon>Eukaryota</taxon>
        <taxon>Viridiplantae</taxon>
        <taxon>Streptophyta</taxon>
        <taxon>Embryophyta</taxon>
        <taxon>Tracheophyta</taxon>
        <taxon>Spermatophyta</taxon>
        <taxon>Magnoliopsida</taxon>
        <taxon>eudicotyledons</taxon>
        <taxon>Gunneridae</taxon>
        <taxon>Pentapetalae</taxon>
        <taxon>asterids</taxon>
        <taxon>Ericales</taxon>
        <taxon>Theaceae</taxon>
        <taxon>Camellia</taxon>
    </lineage>
</organism>
<accession>A0A7J7HPY6</accession>
<dbReference type="AlphaFoldDB" id="A0A7J7HPY6"/>
<dbReference type="GO" id="GO:0030003">
    <property type="term" value="P:intracellular monoatomic cation homeostasis"/>
    <property type="evidence" value="ECO:0007669"/>
    <property type="project" value="TreeGrafter"/>
</dbReference>
<feature type="compositionally biased region" description="Basic and acidic residues" evidence="1">
    <location>
        <begin position="613"/>
        <end position="625"/>
    </location>
</feature>
<reference evidence="3" key="1">
    <citation type="journal article" date="2020" name="Nat. Commun.">
        <title>Genome assembly of wild tea tree DASZ reveals pedigree and selection history of tea varieties.</title>
        <authorList>
            <person name="Zhang W."/>
            <person name="Zhang Y."/>
            <person name="Qiu H."/>
            <person name="Guo Y."/>
            <person name="Wan H."/>
            <person name="Zhang X."/>
            <person name="Scossa F."/>
            <person name="Alseekh S."/>
            <person name="Zhang Q."/>
            <person name="Wang P."/>
            <person name="Xu L."/>
            <person name="Schmidt M.H."/>
            <person name="Jia X."/>
            <person name="Li D."/>
            <person name="Zhu A."/>
            <person name="Guo F."/>
            <person name="Chen W."/>
            <person name="Ni D."/>
            <person name="Usadel B."/>
            <person name="Fernie A.R."/>
            <person name="Wen W."/>
        </authorList>
    </citation>
    <scope>NUCLEOTIDE SEQUENCE [LARGE SCALE GENOMIC DNA]</scope>
    <source>
        <strain evidence="3">cv. G240</strain>
    </source>
</reference>
<evidence type="ECO:0000256" key="1">
    <source>
        <dbReference type="SAM" id="MobiDB-lite"/>
    </source>
</evidence>
<feature type="region of interest" description="Disordered" evidence="1">
    <location>
        <begin position="599"/>
        <end position="689"/>
    </location>
</feature>
<evidence type="ECO:0000313" key="2">
    <source>
        <dbReference type="EMBL" id="KAF5954074.1"/>
    </source>
</evidence>
<comment type="caution">
    <text evidence="2">The sequence shown here is derived from an EMBL/GenBank/DDBJ whole genome shotgun (WGS) entry which is preliminary data.</text>
</comment>
<feature type="compositionally biased region" description="Polar residues" evidence="1">
    <location>
        <begin position="671"/>
        <end position="689"/>
    </location>
</feature>
<protein>
    <submittedName>
        <fullName evidence="2">Uncharacterized protein</fullName>
    </submittedName>
</protein>
<gene>
    <name evidence="2" type="ORF">HYC85_006930</name>
</gene>
<name>A0A7J7HPY6_CAMSI</name>
<evidence type="ECO:0000313" key="3">
    <source>
        <dbReference type="Proteomes" id="UP000593564"/>
    </source>
</evidence>
<sequence length="689" mass="77788">MYYDIRLKKKEKKTGQLFPFASADDGVTVNGSPHANSSNDVDEIRVKLDQSLQIKDYSDDLVQSLHDAARVFELAIKEQSSSWKLSWFSTAWFGVDKNTWVKALSYQMDLVSSMSLNRGYGASIQGLLFLLSLSEARASVYALLQAASEISSRGDGRDRDINIFVQRSLLRQSGPLESVIREKLSTKQPEAYEWFWSDQVPAVMTTFIDYFESNPRFTAATAVSGQGMPFCSGPSGNANDISLLMLALSCIAAIAKLGPTKISCSQFFSMIPDLTGRLMEMLVNFIPIRQAYRSIKDIGLRREFLVHFGPRAAACRVKNDREMEEVVFWVSLVQKQLQRAIDRERMWSRLTTCESIEVSTEHVQLNITCRNFTSEEIPYWGQCVILSSAFLNKFLSTVCGVCEELEWLPFYPGITSTSKRLHGHKSKQEGHPNPEAIPQALDVCSHWIQSFIKYSKWLENPSNVKATRHNKLMECMDELGIRKNEMTEGSGRQSIERTGSGTYSLIEKEPDSSFDKFWHLSYIDISFISLGGGSGFRDALESVEDALLKLEELLQELHVSSSSSGKEQLKAACSDLERIRRLKKEAEFLEASFRAKAASLQQERKRRQQKRVKANDRYRKERGDDDNGPPSSMNEQQQHSKVKNRNSANVVSKRVVSNPSRLWNFLVPRPTSRSDPGSSSVADGNVCLN</sequence>
<dbReference type="PANTHER" id="PTHR14009">
    <property type="entry name" value="LEUCINE ZIPPER-EF-HAND CONTAINING TRANSMEMBRANE PROTEIN"/>
    <property type="match status" value="1"/>
</dbReference>